<proteinExistence type="predicted"/>
<gene>
    <name evidence="1" type="ORF">C6P37_08980</name>
</gene>
<dbReference type="RefSeq" id="WP_276704488.1">
    <property type="nucleotide sequence ID" value="NZ_QEVZ01000032.1"/>
</dbReference>
<organism evidence="1 2">
    <name type="scientific">Caldibacillus debilis</name>
    <dbReference type="NCBI Taxonomy" id="301148"/>
    <lineage>
        <taxon>Bacteria</taxon>
        <taxon>Bacillati</taxon>
        <taxon>Bacillota</taxon>
        <taxon>Bacilli</taxon>
        <taxon>Bacillales</taxon>
        <taxon>Bacillaceae</taxon>
        <taxon>Caldibacillus</taxon>
    </lineage>
</organism>
<evidence type="ECO:0000313" key="1">
    <source>
        <dbReference type="EMBL" id="REJ28355.1"/>
    </source>
</evidence>
<protein>
    <submittedName>
        <fullName evidence="1">Uncharacterized protein</fullName>
    </submittedName>
</protein>
<dbReference type="Proteomes" id="UP000257014">
    <property type="component" value="Unassembled WGS sequence"/>
</dbReference>
<sequence>MKAGNEIVKEKKWDRKGGKINKSNDTLMFKESKTDREAAEGVPLYIELNSIRIFQSTEKLF</sequence>
<comment type="caution">
    <text evidence="1">The sequence shown here is derived from an EMBL/GenBank/DDBJ whole genome shotgun (WGS) entry which is preliminary data.</text>
</comment>
<dbReference type="EMBL" id="QEWE01000017">
    <property type="protein sequence ID" value="REJ28355.1"/>
    <property type="molecule type" value="Genomic_DNA"/>
</dbReference>
<reference evidence="1 2" key="1">
    <citation type="submission" date="2018-03" db="EMBL/GenBank/DDBJ databases">
        <authorList>
            <person name="Keele B.F."/>
        </authorList>
    </citation>
    <scope>NUCLEOTIDE SEQUENCE [LARGE SCALE GENOMIC DNA]</scope>
    <source>
        <strain evidence="1">ZCTH4_d</strain>
    </source>
</reference>
<name>A0A3E0K404_9BACI</name>
<evidence type="ECO:0000313" key="2">
    <source>
        <dbReference type="Proteomes" id="UP000257014"/>
    </source>
</evidence>
<dbReference type="AlphaFoldDB" id="A0A3E0K404"/>
<accession>A0A3E0K404</accession>